<feature type="transmembrane region" description="Helical" evidence="3">
    <location>
        <begin position="442"/>
        <end position="462"/>
    </location>
</feature>
<evidence type="ECO:0000256" key="2">
    <source>
        <dbReference type="SAM" id="MobiDB-lite"/>
    </source>
</evidence>
<dbReference type="InterPro" id="IPR052751">
    <property type="entry name" value="Plant_MAPKKK"/>
</dbReference>
<dbReference type="PROSITE" id="PS00107">
    <property type="entry name" value="PROTEIN_KINASE_ATP"/>
    <property type="match status" value="1"/>
</dbReference>
<dbReference type="InterPro" id="IPR011009">
    <property type="entry name" value="Kinase-like_dom_sf"/>
</dbReference>
<dbReference type="AlphaFoldDB" id="A0ABC8YTG9"/>
<name>A0ABC8YTG9_9POAL</name>
<dbReference type="Proteomes" id="UP001497457">
    <property type="component" value="Chromosome 17b"/>
</dbReference>
<dbReference type="InterPro" id="IPR017441">
    <property type="entry name" value="Protein_kinase_ATP_BS"/>
</dbReference>
<dbReference type="SUPFAM" id="SSF56112">
    <property type="entry name" value="Protein kinase-like (PK-like)"/>
    <property type="match status" value="1"/>
</dbReference>
<gene>
    <name evidence="5" type="ORF">URODEC1_LOCUS37092</name>
</gene>
<accession>A0ABC8YTG9</accession>
<keyword evidence="6" id="KW-1185">Reference proteome</keyword>
<feature type="compositionally biased region" description="Acidic residues" evidence="2">
    <location>
        <begin position="286"/>
        <end position="297"/>
    </location>
</feature>
<protein>
    <recommendedName>
        <fullName evidence="4">Protein kinase domain-containing protein</fullName>
    </recommendedName>
</protein>
<feature type="binding site" evidence="1">
    <location>
        <position position="39"/>
    </location>
    <ligand>
        <name>ATP</name>
        <dbReference type="ChEBI" id="CHEBI:30616"/>
    </ligand>
</feature>
<dbReference type="EMBL" id="OZ075127">
    <property type="protein sequence ID" value="CAL4947943.1"/>
    <property type="molecule type" value="Genomic_DNA"/>
</dbReference>
<feature type="region of interest" description="Disordered" evidence="2">
    <location>
        <begin position="285"/>
        <end position="318"/>
    </location>
</feature>
<keyword evidence="1" id="KW-0067">ATP-binding</keyword>
<evidence type="ECO:0000259" key="4">
    <source>
        <dbReference type="PROSITE" id="PS50011"/>
    </source>
</evidence>
<feature type="domain" description="Protein kinase" evidence="4">
    <location>
        <begin position="9"/>
        <end position="262"/>
    </location>
</feature>
<dbReference type="InterPro" id="IPR000719">
    <property type="entry name" value="Prot_kinase_dom"/>
</dbReference>
<reference evidence="5" key="1">
    <citation type="submission" date="2024-10" db="EMBL/GenBank/DDBJ databases">
        <authorList>
            <person name="Ryan C."/>
        </authorList>
    </citation>
    <scope>NUCLEOTIDE SEQUENCE [LARGE SCALE GENOMIC DNA]</scope>
</reference>
<evidence type="ECO:0000313" key="6">
    <source>
        <dbReference type="Proteomes" id="UP001497457"/>
    </source>
</evidence>
<evidence type="ECO:0000256" key="3">
    <source>
        <dbReference type="SAM" id="Phobius"/>
    </source>
</evidence>
<dbReference type="Gene3D" id="1.10.510.10">
    <property type="entry name" value="Transferase(Phosphotransferase) domain 1"/>
    <property type="match status" value="1"/>
</dbReference>
<proteinExistence type="predicted"/>
<dbReference type="Pfam" id="PF00069">
    <property type="entry name" value="Pkinase"/>
    <property type="match status" value="1"/>
</dbReference>
<evidence type="ECO:0000256" key="1">
    <source>
        <dbReference type="PROSITE-ProRule" id="PRU10141"/>
    </source>
</evidence>
<dbReference type="SMART" id="SM00220">
    <property type="entry name" value="S_TKc"/>
    <property type="match status" value="1"/>
</dbReference>
<organism evidence="5 6">
    <name type="scientific">Urochloa decumbens</name>
    <dbReference type="NCBI Taxonomy" id="240449"/>
    <lineage>
        <taxon>Eukaryota</taxon>
        <taxon>Viridiplantae</taxon>
        <taxon>Streptophyta</taxon>
        <taxon>Embryophyta</taxon>
        <taxon>Tracheophyta</taxon>
        <taxon>Spermatophyta</taxon>
        <taxon>Magnoliopsida</taxon>
        <taxon>Liliopsida</taxon>
        <taxon>Poales</taxon>
        <taxon>Poaceae</taxon>
        <taxon>PACMAD clade</taxon>
        <taxon>Panicoideae</taxon>
        <taxon>Panicodae</taxon>
        <taxon>Paniceae</taxon>
        <taxon>Melinidinae</taxon>
        <taxon>Urochloa</taxon>
    </lineage>
</organism>
<keyword evidence="3" id="KW-0472">Membrane</keyword>
<dbReference type="GO" id="GO:0005524">
    <property type="term" value="F:ATP binding"/>
    <property type="evidence" value="ECO:0007669"/>
    <property type="project" value="UniProtKB-UniRule"/>
</dbReference>
<dbReference type="PROSITE" id="PS50011">
    <property type="entry name" value="PROTEIN_KINASE_DOM"/>
    <property type="match status" value="1"/>
</dbReference>
<dbReference type="FunFam" id="1.10.510.10:FF:000466">
    <property type="entry name" value="MAP kinase kinase kinase18"/>
    <property type="match status" value="1"/>
</dbReference>
<keyword evidence="3" id="KW-0812">Transmembrane</keyword>
<dbReference type="CDD" id="cd06606">
    <property type="entry name" value="STKc_MAPKKK"/>
    <property type="match status" value="1"/>
</dbReference>
<dbReference type="PANTHER" id="PTHR48011:SF49">
    <property type="entry name" value="PROTEIN KINASE DOMAIN-CONTAINING PROTEIN"/>
    <property type="match status" value="1"/>
</dbReference>
<dbReference type="PANTHER" id="PTHR48011">
    <property type="entry name" value="CCR4-NOT TRANSCRIPTIONAL COMPLEX SUBUNIT CAF120-RELATED"/>
    <property type="match status" value="1"/>
</dbReference>
<keyword evidence="3" id="KW-1133">Transmembrane helix</keyword>
<sequence>MATASKQQLRRLRTLGRGESGAVVWLAADESSGQLLAVKSAATPAAAEQLQREARVLSTLRSPHIVHFLGSHADAITGEYHLFLEYAPRGSLADEAARNGGRLGERDVRRYAADLARGLAYLHGESVVHGDVKAANAVVGGDGCAKLADFGCARAAAGCDLPVAGTPAFMAPEVARGEEQGPAADVWALACTVIEMATGAAPWSGDVDCDVFTAVHRIGYTDAVPELPPWLSPAAKDFLRVCLQRDPRRRPTAAQVLDHPFIVSADPAKHFWASPTSTLDTAFWESSDDEDDEEEASESAAGRISSLASPRSDLPDWDSEDGWIDVRSECSQVSESPVVTAVNIGAGFGCLSSGALDAAEVGLRAVDVEDAIRNPTSHVGVVDFVKPQQRHSSLSVGGLGLCLRPVACHQGRTLDRNSAVLVMSNEKSSLIMHRFGHFVTRLTSFMDALLFILCISLDVLVLRQ</sequence>
<keyword evidence="1" id="KW-0547">Nucleotide-binding</keyword>
<evidence type="ECO:0000313" key="5">
    <source>
        <dbReference type="EMBL" id="CAL4947943.1"/>
    </source>
</evidence>